<dbReference type="EMBL" id="LGGO01000084">
    <property type="protein sequence ID" value="KUK76935.1"/>
    <property type="molecule type" value="Genomic_DNA"/>
</dbReference>
<name>A0A101HIA9_9BACT</name>
<evidence type="ECO:0000313" key="2">
    <source>
        <dbReference type="EMBL" id="KUK76935.1"/>
    </source>
</evidence>
<evidence type="ECO:0000256" key="1">
    <source>
        <dbReference type="ARBA" id="ARBA00009350"/>
    </source>
</evidence>
<dbReference type="InterPro" id="IPR013324">
    <property type="entry name" value="RNA_pol_sigma_r3/r4-like"/>
</dbReference>
<dbReference type="Pfam" id="PF02001">
    <property type="entry name" value="DUF134"/>
    <property type="match status" value="1"/>
</dbReference>
<dbReference type="PANTHER" id="PTHR37478:SF2">
    <property type="entry name" value="UPF0251 PROTEIN TK0562"/>
    <property type="match status" value="1"/>
</dbReference>
<gene>
    <name evidence="2" type="ORF">XD93_0636</name>
</gene>
<reference evidence="3" key="1">
    <citation type="journal article" date="2015" name="MBio">
        <title>Genome-Resolved Metagenomic Analysis Reveals Roles for Candidate Phyla and Other Microbial Community Members in Biogeochemical Transformations in Oil Reservoirs.</title>
        <authorList>
            <person name="Hu P."/>
            <person name="Tom L."/>
            <person name="Singh A."/>
            <person name="Thomas B.C."/>
            <person name="Baker B.J."/>
            <person name="Piceno Y.M."/>
            <person name="Andersen G.L."/>
            <person name="Banfield J.F."/>
        </authorList>
    </citation>
    <scope>NUCLEOTIDE SEQUENCE [LARGE SCALE GENOMIC DNA]</scope>
</reference>
<dbReference type="Proteomes" id="UP000053904">
    <property type="component" value="Unassembled WGS sequence"/>
</dbReference>
<evidence type="ECO:0000313" key="3">
    <source>
        <dbReference type="Proteomes" id="UP000053904"/>
    </source>
</evidence>
<organism evidence="2 3">
    <name type="scientific">candidate division WS6 bacterium 34_10</name>
    <dbReference type="NCBI Taxonomy" id="1641389"/>
    <lineage>
        <taxon>Bacteria</taxon>
        <taxon>Candidatus Dojkabacteria</taxon>
    </lineage>
</organism>
<proteinExistence type="inferred from homology"/>
<dbReference type="AlphaFoldDB" id="A0A101HIA9"/>
<dbReference type="InterPro" id="IPR002852">
    <property type="entry name" value="UPF0251"/>
</dbReference>
<comment type="caution">
    <text evidence="2">The sequence shown here is derived from an EMBL/GenBank/DDBJ whole genome shotgun (WGS) entry which is preliminary data.</text>
</comment>
<accession>A0A101HIA9</accession>
<dbReference type="PANTHER" id="PTHR37478">
    <property type="match status" value="1"/>
</dbReference>
<comment type="similarity">
    <text evidence="1">Belongs to the UPF0251 family.</text>
</comment>
<dbReference type="Gene3D" id="1.10.10.10">
    <property type="entry name" value="Winged helix-like DNA-binding domain superfamily/Winged helix DNA-binding domain"/>
    <property type="match status" value="1"/>
</dbReference>
<sequence length="94" mass="10788">MTKPRTKRKIGFDYDNIYYKPQGIPLSELSEVVVNPEELETLRLRYVEELSQEEAAKKMGISQSQYQRDLVDTLKKITNALISGNAINIPESDK</sequence>
<dbReference type="InterPro" id="IPR036388">
    <property type="entry name" value="WH-like_DNA-bd_sf"/>
</dbReference>
<protein>
    <submittedName>
        <fullName evidence="2">Uncharacterized protein</fullName>
    </submittedName>
</protein>
<dbReference type="SUPFAM" id="SSF88659">
    <property type="entry name" value="Sigma3 and sigma4 domains of RNA polymerase sigma factors"/>
    <property type="match status" value="1"/>
</dbReference>